<evidence type="ECO:0000313" key="3">
    <source>
        <dbReference type="Proteomes" id="UP001164746"/>
    </source>
</evidence>
<keyword evidence="3" id="KW-1185">Reference proteome</keyword>
<keyword evidence="1" id="KW-0812">Transmembrane</keyword>
<name>A0ABY7GF84_MYAAR</name>
<feature type="transmembrane region" description="Helical" evidence="1">
    <location>
        <begin position="6"/>
        <end position="27"/>
    </location>
</feature>
<proteinExistence type="predicted"/>
<accession>A0ABY7GF84</accession>
<sequence length="248" mass="28776">MELLWVIIGPIVGLLFLILITIACCYARRKCEKQRKRLVGRSLQGEQRVVSATLGDGYNRRTDDSIHRLRDNINSVMGSDETMYINDDSNIVAEGEYNTYVRWSLDLNNFMMYNSNDGYESCGEGGSNDQYRANKHTGTKQPTVKHMEYHKNRQVEKTHMTKKKKVVKTHVNKNRQMVETNLNENRQVVEPNLNENMQVFKPYLNENRQGIEPYLNENRKVVDPNLTANRQVVEPCMNDNDPVEESES</sequence>
<keyword evidence="1" id="KW-1133">Transmembrane helix</keyword>
<organism evidence="2 3">
    <name type="scientific">Mya arenaria</name>
    <name type="common">Soft-shell clam</name>
    <dbReference type="NCBI Taxonomy" id="6604"/>
    <lineage>
        <taxon>Eukaryota</taxon>
        <taxon>Metazoa</taxon>
        <taxon>Spiralia</taxon>
        <taxon>Lophotrochozoa</taxon>
        <taxon>Mollusca</taxon>
        <taxon>Bivalvia</taxon>
        <taxon>Autobranchia</taxon>
        <taxon>Heteroconchia</taxon>
        <taxon>Euheterodonta</taxon>
        <taxon>Imparidentia</taxon>
        <taxon>Neoheterodontei</taxon>
        <taxon>Myida</taxon>
        <taxon>Myoidea</taxon>
        <taxon>Myidae</taxon>
        <taxon>Mya</taxon>
    </lineage>
</organism>
<dbReference type="EMBL" id="CP111027">
    <property type="protein sequence ID" value="WAR29861.1"/>
    <property type="molecule type" value="Genomic_DNA"/>
</dbReference>
<protein>
    <submittedName>
        <fullName evidence="2">Uncharacterized protein</fullName>
    </submittedName>
</protein>
<gene>
    <name evidence="2" type="ORF">MAR_003429</name>
</gene>
<evidence type="ECO:0000256" key="1">
    <source>
        <dbReference type="SAM" id="Phobius"/>
    </source>
</evidence>
<dbReference type="Proteomes" id="UP001164746">
    <property type="component" value="Chromosome 16"/>
</dbReference>
<reference evidence="2" key="1">
    <citation type="submission" date="2022-11" db="EMBL/GenBank/DDBJ databases">
        <title>Centuries of genome instability and evolution in soft-shell clam transmissible cancer (bioRxiv).</title>
        <authorList>
            <person name="Hart S.F.M."/>
            <person name="Yonemitsu M.A."/>
            <person name="Giersch R.M."/>
            <person name="Beal B.F."/>
            <person name="Arriagada G."/>
            <person name="Davis B.W."/>
            <person name="Ostrander E.A."/>
            <person name="Goff S.P."/>
            <person name="Metzger M.J."/>
        </authorList>
    </citation>
    <scope>NUCLEOTIDE SEQUENCE</scope>
    <source>
        <strain evidence="2">MELC-2E11</strain>
        <tissue evidence="2">Siphon/mantle</tissue>
    </source>
</reference>
<dbReference type="SUPFAM" id="SSF58113">
    <property type="entry name" value="Apolipoprotein A-I"/>
    <property type="match status" value="1"/>
</dbReference>
<evidence type="ECO:0000313" key="2">
    <source>
        <dbReference type="EMBL" id="WAR29861.1"/>
    </source>
</evidence>
<keyword evidence="1" id="KW-0472">Membrane</keyword>